<keyword evidence="1" id="KW-0812">Transmembrane</keyword>
<comment type="caution">
    <text evidence="2">The sequence shown here is derived from an EMBL/GenBank/DDBJ whole genome shotgun (WGS) entry which is preliminary data.</text>
</comment>
<evidence type="ECO:0000313" key="2">
    <source>
        <dbReference type="EMBL" id="KAL3419462.1"/>
    </source>
</evidence>
<dbReference type="Proteomes" id="UP001629113">
    <property type="component" value="Unassembled WGS sequence"/>
</dbReference>
<gene>
    <name evidence="2" type="ORF">PVAG01_09684</name>
</gene>
<sequence length="165" mass="17881">MGATKQRASGLIARAQGLLDNVVSPNTRQQFYDNVTSFAHAQPLLFSFLLIQFFLSFTPVLLFVSFVTGTVILSLISATLFSLFWIGVALLLLTPTLFVTIGLGLLIWTWAASSFLIARWVYTVLPVSVKGVAEVDMPSGKTVVVKKTGEGYGDIKAEVNGTNGY</sequence>
<proteinExistence type="predicted"/>
<keyword evidence="1" id="KW-0472">Membrane</keyword>
<dbReference type="Pfam" id="PF16015">
    <property type="entry name" value="Promethin"/>
    <property type="match status" value="1"/>
</dbReference>
<feature type="transmembrane region" description="Helical" evidence="1">
    <location>
        <begin position="98"/>
        <end position="122"/>
    </location>
</feature>
<evidence type="ECO:0000313" key="3">
    <source>
        <dbReference type="Proteomes" id="UP001629113"/>
    </source>
</evidence>
<feature type="transmembrane region" description="Helical" evidence="1">
    <location>
        <begin position="44"/>
        <end position="64"/>
    </location>
</feature>
<keyword evidence="1" id="KW-1133">Transmembrane helix</keyword>
<protein>
    <submittedName>
        <fullName evidence="2">Uncharacterized protein</fullName>
    </submittedName>
</protein>
<feature type="transmembrane region" description="Helical" evidence="1">
    <location>
        <begin position="71"/>
        <end position="92"/>
    </location>
</feature>
<keyword evidence="3" id="KW-1185">Reference proteome</keyword>
<reference evidence="2 3" key="1">
    <citation type="submission" date="2024-06" db="EMBL/GenBank/DDBJ databases">
        <title>Complete genome of Phlyctema vagabunda strain 19-DSS-EL-015.</title>
        <authorList>
            <person name="Fiorenzani C."/>
        </authorList>
    </citation>
    <scope>NUCLEOTIDE SEQUENCE [LARGE SCALE GENOMIC DNA]</scope>
    <source>
        <strain evidence="2 3">19-DSS-EL-015</strain>
    </source>
</reference>
<dbReference type="EMBL" id="JBFCZG010000008">
    <property type="protein sequence ID" value="KAL3419462.1"/>
    <property type="molecule type" value="Genomic_DNA"/>
</dbReference>
<organism evidence="2 3">
    <name type="scientific">Phlyctema vagabunda</name>
    <dbReference type="NCBI Taxonomy" id="108571"/>
    <lineage>
        <taxon>Eukaryota</taxon>
        <taxon>Fungi</taxon>
        <taxon>Dikarya</taxon>
        <taxon>Ascomycota</taxon>
        <taxon>Pezizomycotina</taxon>
        <taxon>Leotiomycetes</taxon>
        <taxon>Helotiales</taxon>
        <taxon>Dermateaceae</taxon>
        <taxon>Phlyctema</taxon>
    </lineage>
</organism>
<evidence type="ECO:0000256" key="1">
    <source>
        <dbReference type="SAM" id="Phobius"/>
    </source>
</evidence>
<name>A0ABR4P811_9HELO</name>
<accession>A0ABR4P811</accession>